<evidence type="ECO:0000259" key="3">
    <source>
        <dbReference type="SMART" id="SM01220"/>
    </source>
</evidence>
<sequence>MNYTGSLDPVAERWNSSAIDFAEITMDRNFALLLVSLVSAMLWVVYITYYNSRVLGYILTRLINRFYFQDENFKIGSFTLNALSGKIMFCDIVYINYDYTLRIQDGYLIFRWWRSYVPKDVSEDLSHSDTRLSIMLNGFELHFYNRCDLYAELEKTFGLDSVIKQQHDEDDSTDRDKAMNDANEKRRRAQDTVRSEAAMARTWRDLIPVIKIDVCTGRVVFGNRLVPTTFSVSVEEAHLMYSTKPPASSLDHLMHFVKAKAENCKVMLAPSPNYTSMVDEPPRYMGEGFVVMSSNYIEVYFYMDEPGLVPEEPVLLQLANGDIVESAPPIWGLDIKCGKGTDFSYGPWADRQRDHLFKFFFPPNYKSLVVTPQPKPGDRRQMQSFDIRLSTLNEATIDILFTKNKETNAVHINIGAGSYLEVTLPWIVLQDGYTTKITGQLLHLEATTSLQYRSLAESETLEYTVKCHYPLVWNHHQCWQLSLTGCKATAHFVYTHIDFFQDLTNDWSSKARPDILHFVPYTWKITLLLKECEVVTLSNQYNWVDCSSTNQENNHVAFCGDLLDVSFDLPFIDFLPDVIPLKIWVQGEAVDMSLYLPEVNTSRLLLLSIDKNMKLVPCRLKASKWRRKCVKTQGWVDCWSVPIVALSVRYNYHPIPPLGPEPQADITTPEKEEILLSPMRIPRMRKQPQINWAIDGNNFDRTTLAPDKVSVELEVGPSILLAYGTIITSFMNLLENIFGEDQIFTDMQKAPNMDTYFWSNENPSKVNDRSSINQHTEISIDENSDSSKGPFDPRRVRPLDVSVSIIIHDIQAHLVKNCSENEPPCPVVLIERFGFEMDKSFRETKLQLLLSPSILVSSNSPSRSGSNGSNNSSALQNGHLMLSSFQLRGNGFFSDTNRSVEEETIEYAWMMELQLGQLTGRLTLPQLYQIISSLETFLLLICDNENELTAPNTARQCHHGLNNVLCPETDLTLKYRCPTSNEIKYRMIRVAIDLIDLYIADTNTTLQSWISPIRLSFCNLHGSGFGTGITGLLPNIKLALFTQTNMQANTHHHSSGSNGSQSQNNKVPDSENWVGVGSMSLGPLLIEAASSLPQSPKNMHLVQQKFLKLHDDKFKRLWFLWPSEGKGTQCGCTGGCAFFGSNRNGANFLKPSPSDLHEGLNIAIFNIIETIPGEYGYGQSLLHQGQLVFHTPPYNSLNVCLQPTNVSTLIPSPLPQNLSKSPQSAERRSLTRRFSYTSMSKGSNNVLVSSTKSDVPYARLVDSSAPLGSSKIDSDSKLNKAVLNVPQMESSVSDSKLTLSCAANGANVSIKKQIPSENDQFVVPRMPSRSVAVSESHYSLNCQHPHEDAVIQEAQRTMSITSENHSEAFFSADEDMFPSRSSSLKHSFGSRHSKDKVAYAIVDATNEKWLNIAPRSEVAPDTISNLSAGVQPDSESGSVSSTSFISAISSQEDMTLVNLHMQTNKPIVDSPLLMSSYMSNLPQYRCCNWSTCSLPSGSDVFTLPLFRRAEDGSLVYVGQKYMPTFEPVGKVHTLKLIPRKDGQNQNQNGPFSNVAPHFNSQIKAHPYPQAWWDLQQNVQENNQENTTDKSTASTITTTSDSKNGVYVKLRGEIDVMLTPLVLESTQKFVESLTPVLANIHPITVINHLRLLCISSVESSNILKQKQYVLNWLPQMQGRNGSSIIMEKDDKCKLATITNSNVYEETIYDQLQATVTVPKVNIIFIQSSVVEDMISFSALDNIQDLTCVSLFGVSVENIVAKYTSSKKTLESVQLYYRPTLRALGSKKSFGIMKGPRALITQSSGRKRGPEKGEPVYIETSQQQCEDTTITLNIGKVHGQLRRTRNESSQLKDAAITGIPCQHSKVAFKFIRADACAKGCDSIGCQNGASDGQKENAIGYIMFECGIEGVSVKVSQHSQSHKVNEEKKPTRTDSESCRESVKSAEELKPDKEKSKRTSGIEDLFRKKESNSKPSTPNLGAAQSPQVPPVPPVPPEPATPVPDEPSNNDSAATVVPVKDSGNTSSCSIDLKVVWFNFAAPPRTPITKKIDYTRLDWNLLSTASPAINAWMNPCNRLGIRVVALYRARARRLAATAASLMASALDRAPNHTLPKSRYGRHTPMAKQLREEPSLQLCAVLLRYALQADAAAVQADLAERHLPSLSTLRQGVIVLTRQWKNILYTPLLLEHNYKSKVMKPLNVTFALPDLLTYAECQGGIVLTRQWKNILYTPLLMEHNYKSKVMKPLNVTFALPDLLEDSVEGWQEYQFDNEGLDENCLLLNMDVDKLVTSLPTTAAAACARPRSFPSTPPSVRAVQTSRASLVFPSLPFTRKTPFQDDAIANYGTLKEDLPTVGSNPSLYSQGSQDNMHSDRAREDLYQWMAKQEPIKVESKSKKQIIPPSKMNPRAVAASMPACSLYPLQGSLMLLDAHLVFQPFLSALGVSPHQVAHGESKVKGVGAEAGSGLESLGSKLSLLAWVDVFRIDIVVGELARDRRHQTSKGKANVPQDQIPSETPAFLCEKISIDVDLKKVADMAVDDLIQRQNVLYISRGQLKKHISTMLNFNISIRFISQQVNMPLLRLLHQISNMYQNVKDTQSELRTQTNTSRRHNKHPSVSDFPENVVSMSSLDKDSQYAVLEPKWDIPATLGPELVTALGADKETATPPRPRPQSFAQKLRSTGKTVKGKLGYSSLNEGAHTPMFPTEAAPVPPPAPPGSGQLAPRCWRTVYLLLDLYANMPDADTITHRFSVSTELPEAYRGRVRPSSREQNASNSSSSATAMGMVVVGVARIHRTRLLASLSGLKLEAEITSLQASLSASRARQWSLSGNLGRTAIVLLEGPAPNHQTVVRVSVGKSQALYTWEGGRLGATALASIGSVRVDLPQHPVALHGVMTRSSRQLSSTLQPASIGSVRVDLPQHPVALHGVMTRSSRQLSSTLQPASIGSVRVDLPQHPVALHGVMTRSSRQLSSTLQPASIGSVRVDLPQHPVALHGVMTRSSRQLSSTLQELGVTRTSSRLSRGGGVGGGLPEEEEERSPPPAPRPTPPAPPSDPLLQPLQLQFSLVLQSLSVTAALLPSLQAQYKMERVHSAGVTAGRAHFTVDLPHHSLSFVTKLQVTEANIPAAASVALPAVSCRARVLDCGEPAADARAEQQPPADGANGADAADAADTGQAAPEGVVLRAGRYLSATADIGLFEHTLSTDLLNHLVFVQKVFMKEVNEVVQKVYGGEKPVPLWNEEEVSSSAFSRILFSLLIRIKRIQLTATTPSNSAVRLETGAVEFELSNRVQNVPQPAGPHGLRLFARAQVDVNLSLGQLIRNAMFEEAEPEFQQYAFFNTRIAMRNAFQDEIVCEDDKEVVLITLKRPLIYIQPVAVDKAILVWLNYKNAYEYWNEKRLSLTKEVLTATQQVFEKVQLTSNISPPHLSTLFLQLNVDDIGICLPLNQPPMSTWGRGYELDSRGAVVVTLESTSISACSSGSLVSKGRFVGLCLRFADDFEASLDDWKPDPGEACINVCAVSEGTYEVCSRTTAAKHNENAKWFLNVSWQMEGVDIHLDVNVGKQLSALGHTLTMLTGFEEEDPLKMDYESDLDDEADNSKDSQESIVFRRKYTDHLPAFVFDTSIDAKKRSKLIEKEMTEQAKIITDLRSLGASHSTVEYEMRRLHDLEALVFKDFRRDMIQKLRRQSVRASSITKGKLGLGSNRSHSFVSAPPPDEPPGAGVVGAESGETLLLAEDDTRLADIIEGASWSSADSDPLTGAGPSRSSSLRGPRGEAREGREARGRVTFQGGVQRQSSLPAPWPPHLHLSRESLDTGSSRAALGPSQAGEAKPSKSKTTEPNIDFELDVKVHINSGKCVLHTKEPGRDDDDKIGSSKSRVGRSASGGLGDTRRARLPPPPDLTVFQVPGLQLKVHYESKTLAEESASPQTMPSAPLNPSARKVGTKKASLFAWITLQSIPEETIISPHILEFLEQTLEPIPTKTSFTAPTETESARNRSSGPAGEGADAGADAGAGAGGAEGYGQYVYASFPVDVIVHFHTRPSAFRFSCLPASRVECLLQLPSLQIVFSSKRASDEEMAEPAIAMGGLSVTGCLADFSVYIFHPYGGKKSSLKEAQWSPLADTERKDSLSINVEFVKFHLSRFRKLDLHADHDRSKATVRFSTIVDVGSAWFKYDMRRLSEILAFPKAWYRRSIVRRLFLGDVSVHTAQYVALLSSHTIWLEYDMRRLSEILAFPKAWYRRSIVRRLFLGDVSWLEYDMRRLSEILAFPKAWYRRSIVRRLFLGDVSQQWTRLQWLEYDMRRLSEILAFPKAWYRRSIVRRLFLGDVSVHTAQSSSTNVPLSPVLPQREKAKMAEPQKSKEDKSGGVAWETLVLFAVNFERLNVHMNMGNVMGNVSWQSRSLGAWGRLSIGSARRRQVAGCVALGGAALEARGGIVGGSISLAAARAHALLQQEPPAHVLALRLAALELRLEYMGAPALLARLSRLAAALSDRWQPPAATPSASRPATILGHGTLSWQQLQIAISRSTTPDLLKMQLKLEEFFTQQFKSGKRVFSSLHTGPYPTRLPREKREQAAAAAAAAAAAGSSEPAQQQAELRHHRHWQKVLQLIAAHPHDKLHPRGTVLGGTLELQGSNISLACFHGNSLKAKSWALFSLKDPCISFATEAQQIEDEDGSPEVHCVQSLTASLGEGAGAGASAGAAAGHQSLATVCRMTRTVLFPPQFKTLHEWFHYAFADSEIDAIDQFPSLERENTGTTGSTGSGGAPGGKASERHVREVIFALPALQMHLRTSHLQKAQPPTEHDPKPVVECSFITEFEDHIFVSVDAEAFLFLHDLISSYIKEKERFVSVLLLPNCKVMQFPHCADPKPVVECSFITEFEDHIFVSVDAEAFLFLHDLISSYIKEKERFMPGRSGEAPAAPPQDYRDYRCLTWHLEPTVRLLSWAGKSIEPYGVDYILQKLGFSHARTTIPKWLQRGTLDPVDKLLALVLLRLVGLVPDK</sequence>
<dbReference type="Pfam" id="PF25040">
    <property type="entry name" value="BLTP1_C"/>
    <property type="match status" value="9"/>
</dbReference>
<feature type="compositionally biased region" description="Polar residues" evidence="1">
    <location>
        <begin position="2991"/>
        <end position="3002"/>
    </location>
</feature>
<feature type="region of interest" description="Disordered" evidence="1">
    <location>
        <begin position="3686"/>
        <end position="3716"/>
    </location>
</feature>
<dbReference type="SMART" id="SM01220">
    <property type="entry name" value="FSA_C"/>
    <property type="match status" value="1"/>
</dbReference>
<feature type="region of interest" description="Disordered" evidence="1">
    <location>
        <begin position="4325"/>
        <end position="4354"/>
    </location>
</feature>
<feature type="compositionally biased region" description="Basic and acidic residues" evidence="1">
    <location>
        <begin position="3851"/>
        <end position="3864"/>
    </location>
</feature>
<dbReference type="GeneID" id="112052082"/>
<accession>A0ABM3M6P2</accession>
<evidence type="ECO:0000313" key="5">
    <source>
        <dbReference type="RefSeq" id="XP_052747102.1"/>
    </source>
</evidence>
<keyword evidence="4" id="KW-1185">Reference proteome</keyword>
<feature type="region of interest" description="Disordered" evidence="1">
    <location>
        <begin position="168"/>
        <end position="193"/>
    </location>
</feature>
<feature type="region of interest" description="Disordered" evidence="1">
    <location>
        <begin position="1049"/>
        <end position="1069"/>
    </location>
</feature>
<feature type="compositionally biased region" description="Basic and acidic residues" evidence="1">
    <location>
        <begin position="174"/>
        <end position="193"/>
    </location>
</feature>
<feature type="domain" description="Bridge-like lipid transfer protein family member 1 C-terminal" evidence="3">
    <location>
        <begin position="4347"/>
        <end position="4986"/>
    </location>
</feature>
<feature type="compositionally biased region" description="Polar residues" evidence="1">
    <location>
        <begin position="2591"/>
        <end position="2601"/>
    </location>
</feature>
<organism evidence="4 5">
    <name type="scientific">Bicyclus anynana</name>
    <name type="common">Squinting bush brown butterfly</name>
    <dbReference type="NCBI Taxonomy" id="110368"/>
    <lineage>
        <taxon>Eukaryota</taxon>
        <taxon>Metazoa</taxon>
        <taxon>Ecdysozoa</taxon>
        <taxon>Arthropoda</taxon>
        <taxon>Hexapoda</taxon>
        <taxon>Insecta</taxon>
        <taxon>Pterygota</taxon>
        <taxon>Neoptera</taxon>
        <taxon>Endopterygota</taxon>
        <taxon>Lepidoptera</taxon>
        <taxon>Glossata</taxon>
        <taxon>Ditrysia</taxon>
        <taxon>Papilionoidea</taxon>
        <taxon>Nymphalidae</taxon>
        <taxon>Satyrinae</taxon>
        <taxon>Satyrini</taxon>
        <taxon>Mycalesina</taxon>
        <taxon>Bicyclus</taxon>
    </lineage>
</organism>
<feature type="compositionally biased region" description="Low complexity" evidence="1">
    <location>
        <begin position="3751"/>
        <end position="3762"/>
    </location>
</feature>
<evidence type="ECO:0000256" key="1">
    <source>
        <dbReference type="SAM" id="MobiDB-lite"/>
    </source>
</evidence>
<feature type="transmembrane region" description="Helical" evidence="2">
    <location>
        <begin position="30"/>
        <end position="49"/>
    </location>
</feature>
<feature type="compositionally biased region" description="Polar residues" evidence="1">
    <location>
        <begin position="1969"/>
        <end position="1981"/>
    </location>
</feature>
<feature type="region of interest" description="Disordered" evidence="1">
    <location>
        <begin position="2591"/>
        <end position="2617"/>
    </location>
</feature>
<feature type="compositionally biased region" description="Basic and acidic residues" evidence="1">
    <location>
        <begin position="1920"/>
        <end position="1968"/>
    </location>
</feature>
<feature type="compositionally biased region" description="Pro residues" evidence="1">
    <location>
        <begin position="3032"/>
        <end position="3046"/>
    </location>
</feature>
<dbReference type="PANTHER" id="PTHR31640">
    <property type="entry name" value="TRANSMEMBRANE PROTEIN KIAA1109"/>
    <property type="match status" value="1"/>
</dbReference>
<feature type="region of interest" description="Disordered" evidence="1">
    <location>
        <begin position="3911"/>
        <end position="3931"/>
    </location>
</feature>
<feature type="compositionally biased region" description="Basic and acidic residues" evidence="1">
    <location>
        <begin position="3763"/>
        <end position="3775"/>
    </location>
</feature>
<feature type="region of interest" description="Disordered" evidence="1">
    <location>
        <begin position="3739"/>
        <end position="3831"/>
    </location>
</feature>
<dbReference type="InterPro" id="IPR047104">
    <property type="entry name" value="BLTP1_N"/>
</dbReference>
<dbReference type="InterPro" id="IPR056742">
    <property type="entry name" value="BLTP1_C"/>
</dbReference>
<keyword evidence="2" id="KW-0472">Membrane</keyword>
<dbReference type="Proteomes" id="UP001652582">
    <property type="component" value="Chromosome 3"/>
</dbReference>
<dbReference type="Pfam" id="PF25039">
    <property type="entry name" value="BLTP1_M"/>
    <property type="match status" value="3"/>
</dbReference>
<feature type="region of interest" description="Disordered" evidence="1">
    <location>
        <begin position="3973"/>
        <end position="4003"/>
    </location>
</feature>
<feature type="compositionally biased region" description="Pro residues" evidence="1">
    <location>
        <begin position="1983"/>
        <end position="2000"/>
    </location>
</feature>
<feature type="compositionally biased region" description="Polar residues" evidence="1">
    <location>
        <begin position="3973"/>
        <end position="3990"/>
    </location>
</feature>
<keyword evidence="2 5" id="KW-0812">Transmembrane</keyword>
<feature type="compositionally biased region" description="Low complexity" evidence="1">
    <location>
        <begin position="3004"/>
        <end position="3014"/>
    </location>
</feature>
<dbReference type="PANTHER" id="PTHR31640:SF1">
    <property type="entry name" value="BRIDGE-LIKE LIPID TRANSFER PROTEIN FAMILY MEMBER 1"/>
    <property type="match status" value="1"/>
</dbReference>
<dbReference type="InterPro" id="IPR033616">
    <property type="entry name" value="BLTP1"/>
</dbReference>
<protein>
    <submittedName>
        <fullName evidence="5">Transmembrane protein KIAA1109</fullName>
    </submittedName>
</protein>
<feature type="region of interest" description="Disordered" evidence="1">
    <location>
        <begin position="3140"/>
        <end position="3163"/>
    </location>
</feature>
<feature type="region of interest" description="Disordered" evidence="1">
    <location>
        <begin position="2991"/>
        <end position="3049"/>
    </location>
</feature>
<feature type="compositionally biased region" description="Gly residues" evidence="1">
    <location>
        <begin position="4748"/>
        <end position="4757"/>
    </location>
</feature>
<evidence type="ECO:0000256" key="2">
    <source>
        <dbReference type="SAM" id="Phobius"/>
    </source>
</evidence>
<feature type="region of interest" description="Disordered" evidence="1">
    <location>
        <begin position="3848"/>
        <end position="3892"/>
    </location>
</feature>
<keyword evidence="2" id="KW-1133">Transmembrane helix</keyword>
<feature type="compositionally biased region" description="Basic and acidic residues" evidence="1">
    <location>
        <begin position="4338"/>
        <end position="4354"/>
    </location>
</feature>
<feature type="region of interest" description="Disordered" evidence="1">
    <location>
        <begin position="4740"/>
        <end position="4760"/>
    </location>
</feature>
<feature type="region of interest" description="Disordered" evidence="1">
    <location>
        <begin position="1916"/>
        <end position="2019"/>
    </location>
</feature>
<evidence type="ECO:0000313" key="4">
    <source>
        <dbReference type="Proteomes" id="UP001652582"/>
    </source>
</evidence>
<feature type="compositionally biased region" description="Low complexity" evidence="1">
    <location>
        <begin position="1055"/>
        <end position="1065"/>
    </location>
</feature>
<name>A0ABM3M6P2_BICAN</name>
<proteinExistence type="predicted"/>
<reference evidence="5" key="1">
    <citation type="submission" date="2025-08" db="UniProtKB">
        <authorList>
            <consortium name="RefSeq"/>
        </authorList>
    </citation>
    <scope>IDENTIFICATION</scope>
</reference>
<dbReference type="RefSeq" id="XP_052747102.1">
    <property type="nucleotide sequence ID" value="XM_052891142.1"/>
</dbReference>
<dbReference type="InterPro" id="IPR056741">
    <property type="entry name" value="BLTP1_M"/>
</dbReference>
<feature type="compositionally biased region" description="Low complexity" evidence="1">
    <location>
        <begin position="3151"/>
        <end position="3163"/>
    </location>
</feature>
<dbReference type="Pfam" id="PF20413">
    <property type="entry name" value="BLTP1_N"/>
    <property type="match status" value="1"/>
</dbReference>
<gene>
    <name evidence="5" type="primary">LOC112052082</name>
</gene>